<dbReference type="Proteomes" id="UP000800093">
    <property type="component" value="Unassembled WGS sequence"/>
</dbReference>
<feature type="transmembrane region" description="Helical" evidence="1">
    <location>
        <begin position="51"/>
        <end position="72"/>
    </location>
</feature>
<evidence type="ECO:0000313" key="3">
    <source>
        <dbReference type="Proteomes" id="UP000800093"/>
    </source>
</evidence>
<comment type="caution">
    <text evidence="2">The sequence shown here is derived from an EMBL/GenBank/DDBJ whole genome shotgun (WGS) entry which is preliminary data.</text>
</comment>
<keyword evidence="1" id="KW-0472">Membrane</keyword>
<gene>
    <name evidence="2" type="ORF">CC78DRAFT_584578</name>
</gene>
<dbReference type="AlphaFoldDB" id="A0A9P4K4F0"/>
<evidence type="ECO:0000313" key="2">
    <source>
        <dbReference type="EMBL" id="KAF2260673.1"/>
    </source>
</evidence>
<organism evidence="2 3">
    <name type="scientific">Lojkania enalia</name>
    <dbReference type="NCBI Taxonomy" id="147567"/>
    <lineage>
        <taxon>Eukaryota</taxon>
        <taxon>Fungi</taxon>
        <taxon>Dikarya</taxon>
        <taxon>Ascomycota</taxon>
        <taxon>Pezizomycotina</taxon>
        <taxon>Dothideomycetes</taxon>
        <taxon>Pleosporomycetidae</taxon>
        <taxon>Pleosporales</taxon>
        <taxon>Pleosporales incertae sedis</taxon>
        <taxon>Lojkania</taxon>
    </lineage>
</organism>
<name>A0A9P4K4F0_9PLEO</name>
<reference evidence="3" key="1">
    <citation type="journal article" date="2020" name="Stud. Mycol.">
        <title>101 Dothideomycetes genomes: A test case for predicting lifestyles and emergence of pathogens.</title>
        <authorList>
            <person name="Haridas S."/>
            <person name="Albert R."/>
            <person name="Binder M."/>
            <person name="Bloem J."/>
            <person name="LaButti K."/>
            <person name="Salamov A."/>
            <person name="Andreopoulos B."/>
            <person name="Baker S."/>
            <person name="Barry K."/>
            <person name="Bills G."/>
            <person name="Bluhm B."/>
            <person name="Cannon C."/>
            <person name="Castanera R."/>
            <person name="Culley D."/>
            <person name="Daum C."/>
            <person name="Ezra D."/>
            <person name="Gonzalez J."/>
            <person name="Henrissat B."/>
            <person name="Kuo A."/>
            <person name="Liang C."/>
            <person name="Lipzen A."/>
            <person name="Lutzoni F."/>
            <person name="Magnuson J."/>
            <person name="Mondo S."/>
            <person name="Nolan M."/>
            <person name="Ohm R."/>
            <person name="Pangilinan J."/>
            <person name="Park H.-J."/>
            <person name="Ramirez L."/>
            <person name="Alfaro M."/>
            <person name="Sun H."/>
            <person name="Tritt A."/>
            <person name="Yoshinaga Y."/>
            <person name="Zwiers L.-H."/>
            <person name="Turgeon B."/>
            <person name="Goodwin S."/>
            <person name="Spatafora J."/>
            <person name="Crous P."/>
            <person name="Grigoriev I."/>
        </authorList>
    </citation>
    <scope>NUCLEOTIDE SEQUENCE [LARGE SCALE GENOMIC DNA]</scope>
    <source>
        <strain evidence="3">CBS 304.66</strain>
    </source>
</reference>
<keyword evidence="3" id="KW-1185">Reference proteome</keyword>
<dbReference type="EMBL" id="ML986675">
    <property type="protein sequence ID" value="KAF2260673.1"/>
    <property type="molecule type" value="Genomic_DNA"/>
</dbReference>
<accession>A0A9P4K4F0</accession>
<protein>
    <submittedName>
        <fullName evidence="2">Uncharacterized protein</fullName>
    </submittedName>
</protein>
<keyword evidence="1" id="KW-1133">Transmembrane helix</keyword>
<keyword evidence="1" id="KW-0812">Transmembrane</keyword>
<evidence type="ECO:0000256" key="1">
    <source>
        <dbReference type="SAM" id="Phobius"/>
    </source>
</evidence>
<proteinExistence type="predicted"/>
<sequence length="143" mass="16091">MGLTDEGWWNYQKVSPEDSSLFIMTVNALELEGLDKKLWVERLEEKNMSGASLSALLIASVMSMLLVFYLGFEQLDSIWVDAIAIPGRAYDLLMLSTLFSRNIRQACLYDVPSEMVHQITSQNGILSNLVGNTTSILPHLRCF</sequence>